<comment type="similarity">
    <text evidence="1">Belongs to the zinc-containing alcohol dehydrogenase family.</text>
</comment>
<accession>A0A8H7T3Y8</accession>
<dbReference type="InterPro" id="IPR013149">
    <property type="entry name" value="ADH-like_C"/>
</dbReference>
<dbReference type="SUPFAM" id="SSF50129">
    <property type="entry name" value="GroES-like"/>
    <property type="match status" value="1"/>
</dbReference>
<organism evidence="4 5">
    <name type="scientific">Cadophora malorum</name>
    <dbReference type="NCBI Taxonomy" id="108018"/>
    <lineage>
        <taxon>Eukaryota</taxon>
        <taxon>Fungi</taxon>
        <taxon>Dikarya</taxon>
        <taxon>Ascomycota</taxon>
        <taxon>Pezizomycotina</taxon>
        <taxon>Leotiomycetes</taxon>
        <taxon>Helotiales</taxon>
        <taxon>Ploettnerulaceae</taxon>
        <taxon>Cadophora</taxon>
    </lineage>
</organism>
<reference evidence="4" key="1">
    <citation type="submission" date="2021-02" db="EMBL/GenBank/DDBJ databases">
        <title>Genome sequence Cadophora malorum strain M34.</title>
        <authorList>
            <person name="Stefanovic E."/>
            <person name="Vu D."/>
            <person name="Scully C."/>
            <person name="Dijksterhuis J."/>
            <person name="Roader J."/>
            <person name="Houbraken J."/>
        </authorList>
    </citation>
    <scope>NUCLEOTIDE SEQUENCE</scope>
    <source>
        <strain evidence="4">M34</strain>
    </source>
</reference>
<dbReference type="EMBL" id="JAFJYH010000356">
    <property type="protein sequence ID" value="KAG4412762.1"/>
    <property type="molecule type" value="Genomic_DNA"/>
</dbReference>
<dbReference type="InterPro" id="IPR020843">
    <property type="entry name" value="ER"/>
</dbReference>
<dbReference type="Pfam" id="PF08240">
    <property type="entry name" value="ADH_N"/>
    <property type="match status" value="1"/>
</dbReference>
<evidence type="ECO:0000256" key="1">
    <source>
        <dbReference type="ARBA" id="ARBA00008072"/>
    </source>
</evidence>
<proteinExistence type="inferred from homology"/>
<name>A0A8H7T3Y8_9HELO</name>
<gene>
    <name evidence="4" type="ORF">IFR04_014103</name>
</gene>
<dbReference type="InterPro" id="IPR036291">
    <property type="entry name" value="NAD(P)-bd_dom_sf"/>
</dbReference>
<dbReference type="PANTHER" id="PTHR45348">
    <property type="entry name" value="HYPOTHETICAL OXIDOREDUCTASE (EUROFUNG)"/>
    <property type="match status" value="1"/>
</dbReference>
<protein>
    <recommendedName>
        <fullName evidence="3">Enoyl reductase (ER) domain-containing protein</fullName>
    </recommendedName>
</protein>
<evidence type="ECO:0000313" key="4">
    <source>
        <dbReference type="EMBL" id="KAG4412762.1"/>
    </source>
</evidence>
<dbReference type="GO" id="GO:0016651">
    <property type="term" value="F:oxidoreductase activity, acting on NAD(P)H"/>
    <property type="evidence" value="ECO:0007669"/>
    <property type="project" value="InterPro"/>
</dbReference>
<dbReference type="OrthoDB" id="48317at2759"/>
<dbReference type="SUPFAM" id="SSF51735">
    <property type="entry name" value="NAD(P)-binding Rossmann-fold domains"/>
    <property type="match status" value="1"/>
</dbReference>
<dbReference type="InterPro" id="IPR047122">
    <property type="entry name" value="Trans-enoyl_RdTase-like"/>
</dbReference>
<dbReference type="SMART" id="SM00829">
    <property type="entry name" value="PKS_ER"/>
    <property type="match status" value="1"/>
</dbReference>
<dbReference type="Pfam" id="PF00107">
    <property type="entry name" value="ADH_zinc_N"/>
    <property type="match status" value="1"/>
</dbReference>
<keyword evidence="2" id="KW-0560">Oxidoreductase</keyword>
<sequence>MPTNSAAWLAEARSVPFTIKSAPLVSPGPNQILIKNHAIAINPIDGKLQYHAIYPMKYPTILGQDVAGEVVSLGPDVTRFKAGDRVLGMTTGFTTGKDEEKGFQEYTILNIDATSEIPDNVAFENAVVLPLALATAASGLFNKDILNLNLPTEPAEKSNGKTLLVWGGASSVGSNAIQLAIAAGYEIIATASPKNFQYVKNLGPAQVFDYNSPSVVSELVEVFKDKTTAGVFDAIGGAAWGPALEFAQKSGSKTVATVLSGFTDPPEGLEIKKVYAPSILSDGIAKAVFEDFLPKALKSGNYVAAPEPIVAGKGLESIQIGVDLLRKGVSAKKVVVVL</sequence>
<feature type="domain" description="Enoyl reductase (ER)" evidence="3">
    <location>
        <begin position="14"/>
        <end position="336"/>
    </location>
</feature>
<dbReference type="AlphaFoldDB" id="A0A8H7T3Y8"/>
<evidence type="ECO:0000256" key="2">
    <source>
        <dbReference type="ARBA" id="ARBA00023002"/>
    </source>
</evidence>
<dbReference type="Proteomes" id="UP000664132">
    <property type="component" value="Unassembled WGS sequence"/>
</dbReference>
<evidence type="ECO:0000313" key="5">
    <source>
        <dbReference type="Proteomes" id="UP000664132"/>
    </source>
</evidence>
<dbReference type="CDD" id="cd08249">
    <property type="entry name" value="enoyl_reductase_like"/>
    <property type="match status" value="1"/>
</dbReference>
<keyword evidence="5" id="KW-1185">Reference proteome</keyword>
<dbReference type="Gene3D" id="3.40.50.720">
    <property type="entry name" value="NAD(P)-binding Rossmann-like Domain"/>
    <property type="match status" value="1"/>
</dbReference>
<dbReference type="PANTHER" id="PTHR45348:SF2">
    <property type="entry name" value="ZINC-TYPE ALCOHOL DEHYDROGENASE-LIKE PROTEIN C2E1P3.01"/>
    <property type="match status" value="1"/>
</dbReference>
<dbReference type="Gene3D" id="3.90.180.10">
    <property type="entry name" value="Medium-chain alcohol dehydrogenases, catalytic domain"/>
    <property type="match status" value="1"/>
</dbReference>
<dbReference type="InterPro" id="IPR011032">
    <property type="entry name" value="GroES-like_sf"/>
</dbReference>
<comment type="caution">
    <text evidence="4">The sequence shown here is derived from an EMBL/GenBank/DDBJ whole genome shotgun (WGS) entry which is preliminary data.</text>
</comment>
<evidence type="ECO:0000259" key="3">
    <source>
        <dbReference type="SMART" id="SM00829"/>
    </source>
</evidence>
<dbReference type="InterPro" id="IPR013154">
    <property type="entry name" value="ADH-like_N"/>
</dbReference>